<dbReference type="Pfam" id="PF07734">
    <property type="entry name" value="FBA_1"/>
    <property type="match status" value="1"/>
</dbReference>
<evidence type="ECO:0000259" key="1">
    <source>
        <dbReference type="PROSITE" id="PS50181"/>
    </source>
</evidence>
<protein>
    <recommendedName>
        <fullName evidence="1">F-box domain-containing protein</fullName>
    </recommendedName>
</protein>
<gene>
    <name evidence="2" type="ORF">CSSPJE1EN1_LOCUS21377</name>
</gene>
<dbReference type="PROSITE" id="PS50181">
    <property type="entry name" value="FBOX"/>
    <property type="match status" value="1"/>
</dbReference>
<dbReference type="Pfam" id="PF00646">
    <property type="entry name" value="F-box"/>
    <property type="match status" value="1"/>
</dbReference>
<sequence length="417" mass="47243">MAKNVAIGSRDDDEATSRLETSSSCFRLNLSSSSAAARVESSQAEEEQMDACIWSMLPVELVDKILLWLPIPNLFQMRAVCRSWDRRIRSKSFTLTYMKTPSRGPAAWLFMCSSFNCREHTCAYNPLQNKWHNFPLSFLPPCIRFPLTSVGELLFVRGGLNNAGALAVCNPMTQAWRELPSMIHTRLNSLVGVCCEDTYALSYKIMVAGGMSECGGDYECTTEVYDSLTDSWQVTGKTGRELTVHLTWWTSNTIFCNGVLYCLTSGRPYSIIGYDMNTAVWTEVPAPPPKFLFCSFLIERRGNLMLVGGVGTQHICEHVYIWQLSLQGSTQQWVEVAKMPHEYFLQFSKERNASDLKCVGNVDFVYFFKDSHTQVMVCDFSKEPAEWHWLPTCPLSANFHKFSVRGLFVNPRLDTSI</sequence>
<name>A0ABP0X9U2_9BRYO</name>
<dbReference type="Gene3D" id="2.120.10.80">
    <property type="entry name" value="Kelch-type beta propeller"/>
    <property type="match status" value="1"/>
</dbReference>
<dbReference type="Proteomes" id="UP001497444">
    <property type="component" value="Chromosome 7"/>
</dbReference>
<dbReference type="EMBL" id="OZ020102">
    <property type="protein sequence ID" value="CAK9275899.1"/>
    <property type="molecule type" value="Genomic_DNA"/>
</dbReference>
<dbReference type="InterPro" id="IPR050796">
    <property type="entry name" value="SCF_F-box_component"/>
</dbReference>
<dbReference type="Gene3D" id="1.20.1280.50">
    <property type="match status" value="1"/>
</dbReference>
<organism evidence="2 3">
    <name type="scientific">Sphagnum jensenii</name>
    <dbReference type="NCBI Taxonomy" id="128206"/>
    <lineage>
        <taxon>Eukaryota</taxon>
        <taxon>Viridiplantae</taxon>
        <taxon>Streptophyta</taxon>
        <taxon>Embryophyta</taxon>
        <taxon>Bryophyta</taxon>
        <taxon>Sphagnophytina</taxon>
        <taxon>Sphagnopsida</taxon>
        <taxon>Sphagnales</taxon>
        <taxon>Sphagnaceae</taxon>
        <taxon>Sphagnum</taxon>
    </lineage>
</organism>
<feature type="domain" description="F-box" evidence="1">
    <location>
        <begin position="51"/>
        <end position="100"/>
    </location>
</feature>
<evidence type="ECO:0000313" key="2">
    <source>
        <dbReference type="EMBL" id="CAK9275899.1"/>
    </source>
</evidence>
<keyword evidence="3" id="KW-1185">Reference proteome</keyword>
<dbReference type="InterPro" id="IPR006527">
    <property type="entry name" value="F-box-assoc_dom_typ1"/>
</dbReference>
<dbReference type="SMART" id="SM00256">
    <property type="entry name" value="FBOX"/>
    <property type="match status" value="1"/>
</dbReference>
<dbReference type="InterPro" id="IPR001810">
    <property type="entry name" value="F-box_dom"/>
</dbReference>
<dbReference type="InterPro" id="IPR015915">
    <property type="entry name" value="Kelch-typ_b-propeller"/>
</dbReference>
<dbReference type="InterPro" id="IPR036047">
    <property type="entry name" value="F-box-like_dom_sf"/>
</dbReference>
<proteinExistence type="predicted"/>
<evidence type="ECO:0000313" key="3">
    <source>
        <dbReference type="Proteomes" id="UP001497444"/>
    </source>
</evidence>
<reference evidence="2" key="1">
    <citation type="submission" date="2024-02" db="EMBL/GenBank/DDBJ databases">
        <authorList>
            <consortium name="ELIXIR-Norway"/>
            <consortium name="Elixir Norway"/>
        </authorList>
    </citation>
    <scope>NUCLEOTIDE SEQUENCE</scope>
</reference>
<accession>A0ABP0X9U2</accession>
<dbReference type="PANTHER" id="PTHR31672:SF2">
    <property type="entry name" value="F-BOX DOMAIN-CONTAINING PROTEIN"/>
    <property type="match status" value="1"/>
</dbReference>
<dbReference type="SUPFAM" id="SSF81383">
    <property type="entry name" value="F-box domain"/>
    <property type="match status" value="1"/>
</dbReference>
<dbReference type="SUPFAM" id="SSF117281">
    <property type="entry name" value="Kelch motif"/>
    <property type="match status" value="1"/>
</dbReference>
<dbReference type="PANTHER" id="PTHR31672">
    <property type="entry name" value="BNACNNG10540D PROTEIN"/>
    <property type="match status" value="1"/>
</dbReference>